<accession>A0ABU5S246</accession>
<reference evidence="2 3" key="1">
    <citation type="submission" date="2023-12" db="EMBL/GenBank/DDBJ databases">
        <title>Novel species of the genus Arcicella isolated from rivers.</title>
        <authorList>
            <person name="Lu H."/>
        </authorList>
    </citation>
    <scope>NUCLEOTIDE SEQUENCE [LARGE SCALE GENOMIC DNA]</scope>
    <source>
        <strain evidence="2 3">DC2W</strain>
    </source>
</reference>
<name>A0ABU5S246_9BACT</name>
<evidence type="ECO:0000256" key="1">
    <source>
        <dbReference type="SAM" id="SignalP"/>
    </source>
</evidence>
<keyword evidence="3" id="KW-1185">Reference proteome</keyword>
<proteinExistence type="predicted"/>
<protein>
    <recommendedName>
        <fullName evidence="4">Lipoprotein</fullName>
    </recommendedName>
</protein>
<feature type="chain" id="PRO_5046708552" description="Lipoprotein" evidence="1">
    <location>
        <begin position="20"/>
        <end position="233"/>
    </location>
</feature>
<keyword evidence="1" id="KW-0732">Signal</keyword>
<dbReference type="PROSITE" id="PS51257">
    <property type="entry name" value="PROKAR_LIPOPROTEIN"/>
    <property type="match status" value="1"/>
</dbReference>
<comment type="caution">
    <text evidence="2">The sequence shown here is derived from an EMBL/GenBank/DDBJ whole genome shotgun (WGS) entry which is preliminary data.</text>
</comment>
<evidence type="ECO:0000313" key="3">
    <source>
        <dbReference type="Proteomes" id="UP001303899"/>
    </source>
</evidence>
<evidence type="ECO:0008006" key="4">
    <source>
        <dbReference type="Google" id="ProtNLM"/>
    </source>
</evidence>
<evidence type="ECO:0000313" key="2">
    <source>
        <dbReference type="EMBL" id="MEA5402510.1"/>
    </source>
</evidence>
<sequence>MKPKQTYLLLILSFLLLQACVNKDCGCVAPPETGISYFYTSIKQFTIYEVQEIDYSLTQNPSIKNYQIKESVASFFTDLDGKETLRIERFKRTTENEAWQIDSVFTAKKRSNEALKTENNQTFVKFVFPLYENQTWDGNAYNALGKDDYTVKKLHQPFSIGNKTFRKTATIIQQDDSTLVDLKKRIEVYAEGVGLIYAENKDLTYCNKPDCLGKNTIDFGKSFIMKIKDYGTE</sequence>
<dbReference type="Proteomes" id="UP001303899">
    <property type="component" value="Unassembled WGS sequence"/>
</dbReference>
<organism evidence="2 3">
    <name type="scientific">Arcicella gelida</name>
    <dbReference type="NCBI Taxonomy" id="2984195"/>
    <lineage>
        <taxon>Bacteria</taxon>
        <taxon>Pseudomonadati</taxon>
        <taxon>Bacteroidota</taxon>
        <taxon>Cytophagia</taxon>
        <taxon>Cytophagales</taxon>
        <taxon>Flectobacillaceae</taxon>
        <taxon>Arcicella</taxon>
    </lineage>
</organism>
<gene>
    <name evidence="2" type="ORF">VB776_06265</name>
</gene>
<feature type="signal peptide" evidence="1">
    <location>
        <begin position="1"/>
        <end position="19"/>
    </location>
</feature>
<dbReference type="RefSeq" id="WP_323327115.1">
    <property type="nucleotide sequence ID" value="NZ_JAYGIL010000006.1"/>
</dbReference>
<dbReference type="EMBL" id="JAYGIL010000006">
    <property type="protein sequence ID" value="MEA5402510.1"/>
    <property type="molecule type" value="Genomic_DNA"/>
</dbReference>